<organism evidence="1 2">
    <name type="scientific">Ramlibacter agri</name>
    <dbReference type="NCBI Taxonomy" id="2728837"/>
    <lineage>
        <taxon>Bacteria</taxon>
        <taxon>Pseudomonadati</taxon>
        <taxon>Pseudomonadota</taxon>
        <taxon>Betaproteobacteria</taxon>
        <taxon>Burkholderiales</taxon>
        <taxon>Comamonadaceae</taxon>
        <taxon>Ramlibacter</taxon>
    </lineage>
</organism>
<gene>
    <name evidence="1" type="ORF">HHL11_30610</name>
</gene>
<protein>
    <submittedName>
        <fullName evidence="1">Uncharacterized protein</fullName>
    </submittedName>
</protein>
<sequence length="108" mass="12442">MERVWGPLNGFYITAYAAAVGDGERFCSYAKVCWTRPDNYWEAECAFKIFGGEQHRSLEGALTWVSLEARNEVSLLPDQARALAERRQRHHVPVPRLFATAFFRHRLA</sequence>
<dbReference type="EMBL" id="JABBFX010000004">
    <property type="protein sequence ID" value="NML48141.1"/>
    <property type="molecule type" value="Genomic_DNA"/>
</dbReference>
<proteinExistence type="predicted"/>
<comment type="caution">
    <text evidence="1">The sequence shown here is derived from an EMBL/GenBank/DDBJ whole genome shotgun (WGS) entry which is preliminary data.</text>
</comment>
<dbReference type="Proteomes" id="UP000541185">
    <property type="component" value="Unassembled WGS sequence"/>
</dbReference>
<name>A0A848HFN1_9BURK</name>
<accession>A0A848HFN1</accession>
<evidence type="ECO:0000313" key="2">
    <source>
        <dbReference type="Proteomes" id="UP000541185"/>
    </source>
</evidence>
<keyword evidence="2" id="KW-1185">Reference proteome</keyword>
<dbReference type="AlphaFoldDB" id="A0A848HFN1"/>
<evidence type="ECO:0000313" key="1">
    <source>
        <dbReference type="EMBL" id="NML48141.1"/>
    </source>
</evidence>
<reference evidence="1 2" key="1">
    <citation type="submission" date="2020-04" db="EMBL/GenBank/DDBJ databases">
        <title>Ramlibacter sp. G-1-2-2 isolated from soil.</title>
        <authorList>
            <person name="Dahal R.H."/>
        </authorList>
    </citation>
    <scope>NUCLEOTIDE SEQUENCE [LARGE SCALE GENOMIC DNA]</scope>
    <source>
        <strain evidence="1 2">G-1-2-2</strain>
    </source>
</reference>
<dbReference type="RefSeq" id="WP_169422476.1">
    <property type="nucleotide sequence ID" value="NZ_JABBFX010000004.1"/>
</dbReference>